<protein>
    <submittedName>
        <fullName evidence="4">Fasciclin domain-containing protein</fullName>
    </submittedName>
</protein>
<feature type="region of interest" description="Disordered" evidence="1">
    <location>
        <begin position="36"/>
        <end position="59"/>
    </location>
</feature>
<keyword evidence="5" id="KW-1185">Reference proteome</keyword>
<dbReference type="PANTHER" id="PTHR10900:SF77">
    <property type="entry name" value="FI19380P1"/>
    <property type="match status" value="1"/>
</dbReference>
<dbReference type="InterPro" id="IPR000782">
    <property type="entry name" value="FAS1_domain"/>
</dbReference>
<evidence type="ECO:0000313" key="5">
    <source>
        <dbReference type="Proteomes" id="UP000451233"/>
    </source>
</evidence>
<accession>A0A7K1XWZ1</accession>
<dbReference type="AlphaFoldDB" id="A0A7K1XWZ1"/>
<dbReference type="Pfam" id="PF02469">
    <property type="entry name" value="Fasciclin"/>
    <property type="match status" value="1"/>
</dbReference>
<comment type="caution">
    <text evidence="4">The sequence shown here is derived from an EMBL/GenBank/DDBJ whole genome shotgun (WGS) entry which is preliminary data.</text>
</comment>
<dbReference type="EMBL" id="WVHS01000002">
    <property type="protein sequence ID" value="MXV15515.1"/>
    <property type="molecule type" value="Genomic_DNA"/>
</dbReference>
<dbReference type="PROSITE" id="PS50213">
    <property type="entry name" value="FAS1"/>
    <property type="match status" value="1"/>
</dbReference>
<feature type="domain" description="FAS1" evidence="3">
    <location>
        <begin position="78"/>
        <end position="222"/>
    </location>
</feature>
<feature type="chain" id="PRO_5029487094" evidence="2">
    <location>
        <begin position="24"/>
        <end position="225"/>
    </location>
</feature>
<evidence type="ECO:0000256" key="2">
    <source>
        <dbReference type="SAM" id="SignalP"/>
    </source>
</evidence>
<evidence type="ECO:0000313" key="4">
    <source>
        <dbReference type="EMBL" id="MXV15515.1"/>
    </source>
</evidence>
<reference evidence="4 5" key="1">
    <citation type="submission" date="2019-11" db="EMBL/GenBank/DDBJ databases">
        <title>Pedobacter sp. HMF7056 Genome sequencing and assembly.</title>
        <authorList>
            <person name="Kang H."/>
            <person name="Kim H."/>
            <person name="Joh K."/>
        </authorList>
    </citation>
    <scope>NUCLEOTIDE SEQUENCE [LARGE SCALE GENOMIC DNA]</scope>
    <source>
        <strain evidence="4 5">HMF7056</strain>
    </source>
</reference>
<evidence type="ECO:0000259" key="3">
    <source>
        <dbReference type="PROSITE" id="PS50213"/>
    </source>
</evidence>
<dbReference type="InterPro" id="IPR050904">
    <property type="entry name" value="Adhesion/Biosynth-related"/>
</dbReference>
<feature type="signal peptide" evidence="2">
    <location>
        <begin position="1"/>
        <end position="23"/>
    </location>
</feature>
<dbReference type="RefSeq" id="WP_160906504.1">
    <property type="nucleotide sequence ID" value="NZ_WVHS01000002.1"/>
</dbReference>
<sequence>MKKSVLILAVSASAILFSTSSDAQVIDSSKKAIATRQVPVTKQDSSRSTATTSVQTQTPAAQAATEGKVAGGVLMVPGKSIIDNTSKAAELTSLVSAIKATGLTDTLAASGNFTVFAPTNDAFKKLPQGSIDTTTAAGKDKLENVVKYHVIPGKFTKKDIALAIAKGKGKAELTTVEGDVITASVNENHNLELTDSNGNKALVTTFDAEQSNGVVHVINNVLLPK</sequence>
<gene>
    <name evidence="4" type="ORF">GS398_09385</name>
</gene>
<dbReference type="GO" id="GO:0005615">
    <property type="term" value="C:extracellular space"/>
    <property type="evidence" value="ECO:0007669"/>
    <property type="project" value="TreeGrafter"/>
</dbReference>
<dbReference type="SMART" id="SM00554">
    <property type="entry name" value="FAS1"/>
    <property type="match status" value="1"/>
</dbReference>
<dbReference type="Gene3D" id="2.30.180.10">
    <property type="entry name" value="FAS1 domain"/>
    <property type="match status" value="1"/>
</dbReference>
<organism evidence="4 5">
    <name type="scientific">Hufsiella ginkgonis</name>
    <dbReference type="NCBI Taxonomy" id="2695274"/>
    <lineage>
        <taxon>Bacteria</taxon>
        <taxon>Pseudomonadati</taxon>
        <taxon>Bacteroidota</taxon>
        <taxon>Sphingobacteriia</taxon>
        <taxon>Sphingobacteriales</taxon>
        <taxon>Sphingobacteriaceae</taxon>
        <taxon>Hufsiella</taxon>
    </lineage>
</organism>
<dbReference type="PANTHER" id="PTHR10900">
    <property type="entry name" value="PERIOSTIN-RELATED"/>
    <property type="match status" value="1"/>
</dbReference>
<proteinExistence type="predicted"/>
<dbReference type="Proteomes" id="UP000451233">
    <property type="component" value="Unassembled WGS sequence"/>
</dbReference>
<feature type="compositionally biased region" description="Low complexity" evidence="1">
    <location>
        <begin position="46"/>
        <end position="59"/>
    </location>
</feature>
<name>A0A7K1XWZ1_9SPHI</name>
<dbReference type="InterPro" id="IPR036378">
    <property type="entry name" value="FAS1_dom_sf"/>
</dbReference>
<evidence type="ECO:0000256" key="1">
    <source>
        <dbReference type="SAM" id="MobiDB-lite"/>
    </source>
</evidence>
<dbReference type="FunFam" id="2.30.180.10:FF:000032">
    <property type="entry name" value="Fasciclin domain-containing protein, putative"/>
    <property type="match status" value="1"/>
</dbReference>
<keyword evidence="2" id="KW-0732">Signal</keyword>
<dbReference type="SUPFAM" id="SSF82153">
    <property type="entry name" value="FAS1 domain"/>
    <property type="match status" value="1"/>
</dbReference>